<dbReference type="EMBL" id="LUGG01000003">
    <property type="protein sequence ID" value="OBZ76661.1"/>
    <property type="molecule type" value="Genomic_DNA"/>
</dbReference>
<organism evidence="2 3">
    <name type="scientific">Grifola frondosa</name>
    <name type="common">Maitake</name>
    <name type="synonym">Polyporus frondosus</name>
    <dbReference type="NCBI Taxonomy" id="5627"/>
    <lineage>
        <taxon>Eukaryota</taxon>
        <taxon>Fungi</taxon>
        <taxon>Dikarya</taxon>
        <taxon>Basidiomycota</taxon>
        <taxon>Agaricomycotina</taxon>
        <taxon>Agaricomycetes</taxon>
        <taxon>Polyporales</taxon>
        <taxon>Grifolaceae</taxon>
        <taxon>Grifola</taxon>
    </lineage>
</organism>
<accession>A0A1C7MI81</accession>
<dbReference type="Proteomes" id="UP000092993">
    <property type="component" value="Unassembled WGS sequence"/>
</dbReference>
<protein>
    <recommendedName>
        <fullName evidence="1">DUF7770 domain-containing protein</fullName>
    </recommendedName>
</protein>
<dbReference type="OMA" id="TGSGCLW"/>
<dbReference type="AlphaFoldDB" id="A0A1C7MI81"/>
<name>A0A1C7MI81_GRIFR</name>
<feature type="domain" description="DUF7770" evidence="1">
    <location>
        <begin position="32"/>
        <end position="168"/>
    </location>
</feature>
<evidence type="ECO:0000259" key="1">
    <source>
        <dbReference type="Pfam" id="PF24968"/>
    </source>
</evidence>
<dbReference type="STRING" id="5627.A0A1C7MI81"/>
<proteinExistence type="predicted"/>
<sequence>MSTTFTRLFNPADRDHVIHKLIIAGSPVAPGSNSILHWRIYAVIHKRASVLFDFIPGGADGRTGVLAVKSVDYEVTFSAAAMFSVAMIKQITASALLDFFTYHKLDRYKFDDTGSGCLYWCCVALSKLEAAGAVPAGSVQRFEAYMAQLNAGNPARFPLPSRHRGTFY</sequence>
<gene>
    <name evidence="2" type="ORF">A0H81_03300</name>
</gene>
<comment type="caution">
    <text evidence="2">The sequence shown here is derived from an EMBL/GenBank/DDBJ whole genome shotgun (WGS) entry which is preliminary data.</text>
</comment>
<dbReference type="Pfam" id="PF24968">
    <property type="entry name" value="DUF7770"/>
    <property type="match status" value="1"/>
</dbReference>
<reference evidence="2 3" key="1">
    <citation type="submission" date="2016-03" db="EMBL/GenBank/DDBJ databases">
        <title>Whole genome sequencing of Grifola frondosa 9006-11.</title>
        <authorList>
            <person name="Min B."/>
            <person name="Park H."/>
            <person name="Kim J.-G."/>
            <person name="Cho H."/>
            <person name="Oh Y.-L."/>
            <person name="Kong W.-S."/>
            <person name="Choi I.-G."/>
        </authorList>
    </citation>
    <scope>NUCLEOTIDE SEQUENCE [LARGE SCALE GENOMIC DNA]</scope>
    <source>
        <strain evidence="2 3">9006-11</strain>
    </source>
</reference>
<evidence type="ECO:0000313" key="2">
    <source>
        <dbReference type="EMBL" id="OBZ76661.1"/>
    </source>
</evidence>
<dbReference type="InterPro" id="IPR056672">
    <property type="entry name" value="DUF7770"/>
</dbReference>
<dbReference type="OrthoDB" id="3527137at2759"/>
<keyword evidence="3" id="KW-1185">Reference proteome</keyword>
<evidence type="ECO:0000313" key="3">
    <source>
        <dbReference type="Proteomes" id="UP000092993"/>
    </source>
</evidence>